<dbReference type="GO" id="GO:0045303">
    <property type="term" value="F:diaminobutyrate-2-oxoglutarate transaminase activity"/>
    <property type="evidence" value="ECO:0007669"/>
    <property type="project" value="UniProtKB-EC"/>
</dbReference>
<dbReference type="InterPro" id="IPR049704">
    <property type="entry name" value="Aminotrans_3_PPA_site"/>
</dbReference>
<dbReference type="Proteomes" id="UP000244902">
    <property type="component" value="Chromosome"/>
</dbReference>
<dbReference type="NCBIfam" id="TIGR00707">
    <property type="entry name" value="argD"/>
    <property type="match status" value="1"/>
</dbReference>
<comment type="similarity">
    <text evidence="8">Belongs to the class-III pyridoxal-phosphate-dependent aminotransferase family. ArgD subfamily.</text>
</comment>
<dbReference type="HAMAP" id="MF_01107">
    <property type="entry name" value="ArgD_aminotrans_3"/>
    <property type="match status" value="1"/>
</dbReference>
<keyword evidence="6 8" id="KW-0663">Pyridoxal phosphate</keyword>
<dbReference type="GO" id="GO:0042802">
    <property type="term" value="F:identical protein binding"/>
    <property type="evidence" value="ECO:0007669"/>
    <property type="project" value="TreeGrafter"/>
</dbReference>
<dbReference type="Gene3D" id="3.40.640.10">
    <property type="entry name" value="Type I PLP-dependent aspartate aminotransferase-like (Major domain)"/>
    <property type="match status" value="1"/>
</dbReference>
<accession>A0A2U8H785</accession>
<comment type="subcellular location">
    <subcellularLocation>
        <location evidence="8">Cytoplasm</location>
    </subcellularLocation>
</comment>
<keyword evidence="8" id="KW-0963">Cytoplasm</keyword>
<evidence type="ECO:0000256" key="8">
    <source>
        <dbReference type="HAMAP-Rule" id="MF_01107"/>
    </source>
</evidence>
<dbReference type="PROSITE" id="PS00600">
    <property type="entry name" value="AA_TRANSFER_CLASS_3"/>
    <property type="match status" value="1"/>
</dbReference>
<sequence>MSHVMNTYARLPVAFTHGDGVWLHDETGKRYLDALSGIAVSTLGHNHPRLVRAISQQASRVLHTSNLYGIPLQDRLSDRLADASGMEEVFFCNSGCEANEAAIKLARMYGHQKGVELPTIVVMENAFHGRTMATLSATGNRKAQAGFEPLVSGFVRVPYKDIASLRNVAAHNGSVVAVMLEMIQGEGGIHIADDDFQRELRALCDEHGWLMICDEVQCGLGRTGNWFGWQHAGVRPDVMTLAKGLGSGVPIGACLTAGKAAGLFKPGNHGSTFGGNPLACAAALATMDAIVDDKLMENAVTVGDAIRSGLARALKGVDGVVEIRGRGLMIGIELDRPCGDLVKRGLDAGLLINVTAERVVRLLPALIFSSDDATALVDALAPLIKDFLSQ</sequence>
<dbReference type="CDD" id="cd00610">
    <property type="entry name" value="OAT_like"/>
    <property type="match status" value="1"/>
</dbReference>
<dbReference type="InterPro" id="IPR015422">
    <property type="entry name" value="PyrdxlP-dep_Trfase_small"/>
</dbReference>
<comment type="subunit">
    <text evidence="8">Homodimer.</text>
</comment>
<dbReference type="InterPro" id="IPR015424">
    <property type="entry name" value="PyrdxlP-dep_Trfase"/>
</dbReference>
<comment type="catalytic activity">
    <reaction evidence="7">
        <text>L-2,4-diaminobutanoate + 2-oxoglutarate = L-aspartate 4-semialdehyde + L-glutamate</text>
        <dbReference type="Rhea" id="RHEA:11160"/>
        <dbReference type="ChEBI" id="CHEBI:16810"/>
        <dbReference type="ChEBI" id="CHEBI:29985"/>
        <dbReference type="ChEBI" id="CHEBI:58761"/>
        <dbReference type="ChEBI" id="CHEBI:537519"/>
        <dbReference type="EC" id="2.6.1.76"/>
    </reaction>
</comment>
<dbReference type="InterPro" id="IPR005814">
    <property type="entry name" value="Aminotrans_3"/>
</dbReference>
<dbReference type="GO" id="GO:0006526">
    <property type="term" value="P:L-arginine biosynthetic process"/>
    <property type="evidence" value="ECO:0007669"/>
    <property type="project" value="UniProtKB-UniRule"/>
</dbReference>
<evidence type="ECO:0000256" key="5">
    <source>
        <dbReference type="ARBA" id="ARBA00022679"/>
    </source>
</evidence>
<dbReference type="InterPro" id="IPR015421">
    <property type="entry name" value="PyrdxlP-dep_Trfase_major"/>
</dbReference>
<dbReference type="EC" id="2.6.1.11" evidence="8"/>
<dbReference type="OrthoDB" id="3398487at2"/>
<dbReference type="InterPro" id="IPR004636">
    <property type="entry name" value="AcOrn/SuccOrn_fam"/>
</dbReference>
<protein>
    <recommendedName>
        <fullName evidence="8">Acetylornithine aminotransferase</fullName>
        <shortName evidence="8">ACOAT</shortName>
        <ecNumber evidence="8">2.6.1.11</ecNumber>
    </recommendedName>
</protein>
<dbReference type="Pfam" id="PF00202">
    <property type="entry name" value="Aminotran_3"/>
    <property type="match status" value="1"/>
</dbReference>
<gene>
    <name evidence="8" type="primary">argD</name>
    <name evidence="9" type="ORF">CEW87_20720</name>
</gene>
<dbReference type="AlphaFoldDB" id="A0A2U8H785"/>
<feature type="binding site" evidence="8">
    <location>
        <position position="127"/>
    </location>
    <ligand>
        <name>pyridoxal 5'-phosphate</name>
        <dbReference type="ChEBI" id="CHEBI:597326"/>
    </ligand>
</feature>
<evidence type="ECO:0000256" key="3">
    <source>
        <dbReference type="ARBA" id="ARBA00022576"/>
    </source>
</evidence>
<dbReference type="EMBL" id="CP022188">
    <property type="protein sequence ID" value="AWI81564.1"/>
    <property type="molecule type" value="Genomic_DNA"/>
</dbReference>
<keyword evidence="5 8" id="KW-0808">Transferase</keyword>
<organism evidence="9 10">
    <name type="scientific">Parazoarcus communis</name>
    <dbReference type="NCBI Taxonomy" id="41977"/>
    <lineage>
        <taxon>Bacteria</taxon>
        <taxon>Pseudomonadati</taxon>
        <taxon>Pseudomonadota</taxon>
        <taxon>Betaproteobacteria</taxon>
        <taxon>Rhodocyclales</taxon>
        <taxon>Zoogloeaceae</taxon>
        <taxon>Parazoarcus</taxon>
    </lineage>
</organism>
<comment type="catalytic activity">
    <reaction evidence="8">
        <text>N(2)-acetyl-L-ornithine + 2-oxoglutarate = N-acetyl-L-glutamate 5-semialdehyde + L-glutamate</text>
        <dbReference type="Rhea" id="RHEA:18049"/>
        <dbReference type="ChEBI" id="CHEBI:16810"/>
        <dbReference type="ChEBI" id="CHEBI:29123"/>
        <dbReference type="ChEBI" id="CHEBI:29985"/>
        <dbReference type="ChEBI" id="CHEBI:57805"/>
        <dbReference type="EC" id="2.6.1.11"/>
    </reaction>
</comment>
<dbReference type="NCBIfam" id="NF002325">
    <property type="entry name" value="PRK01278.1"/>
    <property type="match status" value="1"/>
</dbReference>
<evidence type="ECO:0000256" key="6">
    <source>
        <dbReference type="ARBA" id="ARBA00022898"/>
    </source>
</evidence>
<reference evidence="9 10" key="1">
    <citation type="submission" date="2017-06" db="EMBL/GenBank/DDBJ databases">
        <title>Azoarcus sp. TSNA42 complete genome sequence.</title>
        <authorList>
            <person name="Woo J.-H."/>
            <person name="Kim H.-S."/>
        </authorList>
    </citation>
    <scope>NUCLEOTIDE SEQUENCE [LARGE SCALE GENOMIC DNA]</scope>
    <source>
        <strain evidence="9 10">TSNA42</strain>
    </source>
</reference>
<dbReference type="GO" id="GO:0030170">
    <property type="term" value="F:pyridoxal phosphate binding"/>
    <property type="evidence" value="ECO:0007669"/>
    <property type="project" value="InterPro"/>
</dbReference>
<evidence type="ECO:0000313" key="9">
    <source>
        <dbReference type="EMBL" id="AWI81564.1"/>
    </source>
</evidence>
<dbReference type="PANTHER" id="PTHR11986:SF79">
    <property type="entry name" value="ACETYLORNITHINE AMINOTRANSFERASE, MITOCHONDRIAL"/>
    <property type="match status" value="1"/>
</dbReference>
<proteinExistence type="inferred from homology"/>
<feature type="modified residue" description="N6-(pyridoxal phosphate)lysine" evidence="8">
    <location>
        <position position="243"/>
    </location>
</feature>
<keyword evidence="4 8" id="KW-0028">Amino-acid biosynthesis</keyword>
<feature type="binding site" evidence="8">
    <location>
        <begin position="214"/>
        <end position="217"/>
    </location>
    <ligand>
        <name>pyridoxal 5'-phosphate</name>
        <dbReference type="ChEBI" id="CHEBI:597326"/>
    </ligand>
</feature>
<comment type="miscellaneous">
    <text evidence="8">May also have succinyldiaminopimelate aminotransferase activity, thus carrying out the corresponding step in lysine biosynthesis.</text>
</comment>
<name>A0A2U8H785_9RHOO</name>
<dbReference type="GO" id="GO:0005737">
    <property type="term" value="C:cytoplasm"/>
    <property type="evidence" value="ECO:0007669"/>
    <property type="project" value="UniProtKB-SubCell"/>
</dbReference>
<keyword evidence="2 8" id="KW-0055">Arginine biosynthesis</keyword>
<comment type="pathway">
    <text evidence="8">Amino-acid biosynthesis; L-arginine biosynthesis; N(2)-acetyl-L-ornithine from L-glutamate: step 4/4.</text>
</comment>
<feature type="binding site" evidence="8">
    <location>
        <position position="271"/>
    </location>
    <ligand>
        <name>N(2)-acetyl-L-ornithine</name>
        <dbReference type="ChEBI" id="CHEBI:57805"/>
    </ligand>
</feature>
<evidence type="ECO:0000313" key="10">
    <source>
        <dbReference type="Proteomes" id="UP000244902"/>
    </source>
</evidence>
<evidence type="ECO:0000256" key="1">
    <source>
        <dbReference type="ARBA" id="ARBA00004946"/>
    </source>
</evidence>
<dbReference type="UniPathway" id="UPA00068">
    <property type="reaction ID" value="UER00109"/>
</dbReference>
<evidence type="ECO:0000256" key="7">
    <source>
        <dbReference type="ARBA" id="ARBA00049111"/>
    </source>
</evidence>
<comment type="caution">
    <text evidence="8">Lacks conserved residue(s) required for the propagation of feature annotation.</text>
</comment>
<dbReference type="SUPFAM" id="SSF53383">
    <property type="entry name" value="PLP-dependent transferases"/>
    <property type="match status" value="1"/>
</dbReference>
<feature type="binding site" evidence="8">
    <location>
        <position position="272"/>
    </location>
    <ligand>
        <name>pyridoxal 5'-phosphate</name>
        <dbReference type="ChEBI" id="CHEBI:597326"/>
    </ligand>
</feature>
<comment type="pathway">
    <text evidence="1">Amine and polyamine biosynthesis; ectoine biosynthesis; L-ectoine from L-aspartate 4-semialdehyde: step 1/3.</text>
</comment>
<dbReference type="FunFam" id="3.40.640.10:FF:000004">
    <property type="entry name" value="Acetylornithine aminotransferase"/>
    <property type="match status" value="1"/>
</dbReference>
<dbReference type="PANTHER" id="PTHR11986">
    <property type="entry name" value="AMINOTRANSFERASE CLASS III"/>
    <property type="match status" value="1"/>
</dbReference>
<dbReference type="GO" id="GO:0003992">
    <property type="term" value="F:N2-acetyl-L-ornithine:2-oxoglutarate 5-aminotransferase activity"/>
    <property type="evidence" value="ECO:0007669"/>
    <property type="project" value="UniProtKB-UniRule"/>
</dbReference>
<keyword evidence="3 8" id="KW-0032">Aminotransferase</keyword>
<dbReference type="PIRSF" id="PIRSF000521">
    <property type="entry name" value="Transaminase_4ab_Lys_Orn"/>
    <property type="match status" value="1"/>
</dbReference>
<dbReference type="RefSeq" id="WP_108976073.1">
    <property type="nucleotide sequence ID" value="NZ_CP022188.1"/>
</dbReference>
<dbReference type="InterPro" id="IPR050103">
    <property type="entry name" value="Class-III_PLP-dep_AT"/>
</dbReference>
<comment type="cofactor">
    <cofactor evidence="8">
        <name>pyridoxal 5'-phosphate</name>
        <dbReference type="ChEBI" id="CHEBI:597326"/>
    </cofactor>
    <text evidence="8">Binds 1 pyridoxal phosphate per subunit.</text>
</comment>
<evidence type="ECO:0000256" key="2">
    <source>
        <dbReference type="ARBA" id="ARBA00022571"/>
    </source>
</evidence>
<dbReference type="Gene3D" id="3.90.1150.10">
    <property type="entry name" value="Aspartate Aminotransferase, domain 1"/>
    <property type="match status" value="1"/>
</dbReference>
<feature type="binding site" evidence="8">
    <location>
        <position position="130"/>
    </location>
    <ligand>
        <name>N(2)-acetyl-L-ornithine</name>
        <dbReference type="ChEBI" id="CHEBI:57805"/>
    </ligand>
</feature>
<evidence type="ECO:0000256" key="4">
    <source>
        <dbReference type="ARBA" id="ARBA00022605"/>
    </source>
</evidence>